<dbReference type="Gene3D" id="1.10.1070.20">
    <property type="match status" value="1"/>
</dbReference>
<dbReference type="OrthoDB" id="9805913at2"/>
<evidence type="ECO:0000313" key="5">
    <source>
        <dbReference type="Proteomes" id="UP000243416"/>
    </source>
</evidence>
<evidence type="ECO:0000256" key="3">
    <source>
        <dbReference type="ARBA" id="ARBA00022777"/>
    </source>
</evidence>
<accession>A0A656Z9A4</accession>
<dbReference type="Pfam" id="PF07804">
    <property type="entry name" value="HipA_C"/>
    <property type="match status" value="1"/>
</dbReference>
<organism evidence="4 5">
    <name type="scientific">Sterolibacterium denitrificans</name>
    <dbReference type="NCBI Taxonomy" id="157592"/>
    <lineage>
        <taxon>Bacteria</taxon>
        <taxon>Pseudomonadati</taxon>
        <taxon>Pseudomonadota</taxon>
        <taxon>Betaproteobacteria</taxon>
        <taxon>Nitrosomonadales</taxon>
        <taxon>Sterolibacteriaceae</taxon>
        <taxon>Sterolibacterium</taxon>
    </lineage>
</organism>
<keyword evidence="2" id="KW-0808">Transferase</keyword>
<dbReference type="GO" id="GO:0005829">
    <property type="term" value="C:cytosol"/>
    <property type="evidence" value="ECO:0007669"/>
    <property type="project" value="TreeGrafter"/>
</dbReference>
<dbReference type="PANTHER" id="PTHR37419">
    <property type="entry name" value="SERINE/THREONINE-PROTEIN KINASE TOXIN HIPA"/>
    <property type="match status" value="1"/>
</dbReference>
<dbReference type="RefSeq" id="WP_067169111.1">
    <property type="nucleotide sequence ID" value="NZ_LFZK01000001.1"/>
</dbReference>
<dbReference type="PANTHER" id="PTHR37419:SF8">
    <property type="entry name" value="TOXIN YJJJ"/>
    <property type="match status" value="1"/>
</dbReference>
<sequence length="427" mass="47503">MSKQDNALEVWLDDDLGPACLVGTLAHDRGQIRFHYERDWLKEPRAFTLDPDLSLDEHPFFPKPELGNFGIFLDSSPDRWGQTLMKRREALQAKDEKRPPRTLYAWDFLIGVQDQTRQGALRFRRPGTETFLGDEKMAAPPVTTLHELETVAYQLSNRRIDDLDALRKWLAVLVAPGASLGGARPKANFTEADGSFWIAKFPARDDDRDVGAWEYVVHQLATKAGVDVPPARLIKLGNDFHTFCVQRFDRAHGARRFHASAMTLLRKTQSEGTSYLELAQFIRAQGDAEHADADLAQLFRRVAFNVAIGNRDDHLRNHGFVLGKTGWRLSPAFDVNPNIDKAEHVLNIDDVDNRPSLETVLGTAAFYGLGDGPARQVLEEVAAAVDGWQDAARRAGIASADINLTAGAFSAHAEFRALAEANNDSPS</sequence>
<evidence type="ECO:0000256" key="2">
    <source>
        <dbReference type="ARBA" id="ARBA00022679"/>
    </source>
</evidence>
<dbReference type="InterPro" id="IPR052028">
    <property type="entry name" value="HipA_Ser/Thr_kinase"/>
</dbReference>
<comment type="caution">
    <text evidence="4">The sequence shown here is derived from an EMBL/GenBank/DDBJ whole genome shotgun (WGS) entry which is preliminary data.</text>
</comment>
<dbReference type="GO" id="GO:0004674">
    <property type="term" value="F:protein serine/threonine kinase activity"/>
    <property type="evidence" value="ECO:0007669"/>
    <property type="project" value="TreeGrafter"/>
</dbReference>
<keyword evidence="5" id="KW-1185">Reference proteome</keyword>
<dbReference type="InterPro" id="IPR012893">
    <property type="entry name" value="HipA-like_C"/>
</dbReference>
<evidence type="ECO:0000313" key="4">
    <source>
        <dbReference type="EMBL" id="KYC29035.1"/>
    </source>
</evidence>
<keyword evidence="3" id="KW-0418">Kinase</keyword>
<gene>
    <name evidence="4" type="ORF">ACY05_00090</name>
</gene>
<comment type="similarity">
    <text evidence="1">Belongs to the HipA Ser/Thr kinase family.</text>
</comment>
<protein>
    <submittedName>
        <fullName evidence="4">HipA domain protein</fullName>
    </submittedName>
</protein>
<dbReference type="EMBL" id="LFZK01000001">
    <property type="protein sequence ID" value="KYC29035.1"/>
    <property type="molecule type" value="Genomic_DNA"/>
</dbReference>
<dbReference type="Proteomes" id="UP000243416">
    <property type="component" value="Unassembled WGS sequence"/>
</dbReference>
<dbReference type="InterPro" id="IPR017508">
    <property type="entry name" value="HipA_N1"/>
</dbReference>
<evidence type="ECO:0000256" key="1">
    <source>
        <dbReference type="ARBA" id="ARBA00010164"/>
    </source>
</evidence>
<proteinExistence type="inferred from homology"/>
<dbReference type="AlphaFoldDB" id="A0A656Z9A4"/>
<dbReference type="Pfam" id="PF13657">
    <property type="entry name" value="Couple_hipA"/>
    <property type="match status" value="1"/>
</dbReference>
<name>A0A656Z9A4_9PROT</name>
<reference evidence="4 5" key="1">
    <citation type="journal article" date="2016" name="ISME J.">
        <title>Integrated multi-omics analyses reveal the biochemical mechanisms and phylogenetic relevance of anaerobic androgen biodegradation in the environment.</title>
        <authorList>
            <person name="Yang F.C."/>
            <person name="Chen Y.L."/>
            <person name="Tang S.L."/>
            <person name="Yu C.P."/>
            <person name="Wang P.H."/>
            <person name="Ismail W."/>
            <person name="Wang C.H."/>
            <person name="Ding J.Y."/>
            <person name="Yang C.Y."/>
            <person name="Yang C.Y."/>
            <person name="Chiang Y.R."/>
        </authorList>
    </citation>
    <scope>NUCLEOTIDE SEQUENCE [LARGE SCALE GENOMIC DNA]</scope>
    <source>
        <strain evidence="4 5">DSM 13999</strain>
    </source>
</reference>